<evidence type="ECO:0000313" key="2">
    <source>
        <dbReference type="Proteomes" id="UP000664169"/>
    </source>
</evidence>
<dbReference type="EMBL" id="CAJPDQ010000035">
    <property type="protein sequence ID" value="CAF9930443.1"/>
    <property type="molecule type" value="Genomic_DNA"/>
</dbReference>
<sequence length="201" mass="22985">MLGAHGKEHLSQGLVELAIDARGQYDYLERMFERQHHDIQLLVTWLKEFGQDVSRFEYQDSGTQRYIAWKNARLIQPNRPWDKEDQQANLTKDRVIGDSFANDLTDTRPRLMDEVMDDNSIPSTSSTQYDLSTFIHQPSLGLPEHSGFSTSINMPNMPGMQADFDDYNQVASLGAGFYGFHGLESEFADQLDLDESSRARM</sequence>
<keyword evidence="2" id="KW-1185">Reference proteome</keyword>
<dbReference type="AlphaFoldDB" id="A0A8H3IST6"/>
<comment type="caution">
    <text evidence="1">The sequence shown here is derived from an EMBL/GenBank/DDBJ whole genome shotgun (WGS) entry which is preliminary data.</text>
</comment>
<protein>
    <submittedName>
        <fullName evidence="1">Uncharacterized protein</fullName>
    </submittedName>
</protein>
<proteinExistence type="predicted"/>
<evidence type="ECO:0000313" key="1">
    <source>
        <dbReference type="EMBL" id="CAF9930443.1"/>
    </source>
</evidence>
<name>A0A8H3IST6_9LECA</name>
<reference evidence="1" key="1">
    <citation type="submission" date="2021-03" db="EMBL/GenBank/DDBJ databases">
        <authorList>
            <person name="Tagirdzhanova G."/>
        </authorList>
    </citation>
    <scope>NUCLEOTIDE SEQUENCE</scope>
</reference>
<organism evidence="1 2">
    <name type="scientific">Gomphillus americanus</name>
    <dbReference type="NCBI Taxonomy" id="1940652"/>
    <lineage>
        <taxon>Eukaryota</taxon>
        <taxon>Fungi</taxon>
        <taxon>Dikarya</taxon>
        <taxon>Ascomycota</taxon>
        <taxon>Pezizomycotina</taxon>
        <taxon>Lecanoromycetes</taxon>
        <taxon>OSLEUM clade</taxon>
        <taxon>Ostropomycetidae</taxon>
        <taxon>Ostropales</taxon>
        <taxon>Graphidaceae</taxon>
        <taxon>Gomphilloideae</taxon>
        <taxon>Gomphillus</taxon>
    </lineage>
</organism>
<dbReference type="Proteomes" id="UP000664169">
    <property type="component" value="Unassembled WGS sequence"/>
</dbReference>
<gene>
    <name evidence="1" type="ORF">GOMPHAMPRED_005654</name>
</gene>
<accession>A0A8H3IST6</accession>